<feature type="compositionally biased region" description="Polar residues" evidence="6">
    <location>
        <begin position="21"/>
        <end position="52"/>
    </location>
</feature>
<feature type="compositionally biased region" description="Low complexity" evidence="6">
    <location>
        <begin position="87"/>
        <end position="99"/>
    </location>
</feature>
<name>S9PT44_SCHOY</name>
<dbReference type="HOGENOM" id="CLU_003655_1_1_1"/>
<proteinExistence type="inferred from homology"/>
<dbReference type="Proteomes" id="UP000016088">
    <property type="component" value="Unassembled WGS sequence"/>
</dbReference>
<feature type="transmembrane region" description="Helical" evidence="7">
    <location>
        <begin position="208"/>
        <end position="228"/>
    </location>
</feature>
<evidence type="ECO:0000256" key="1">
    <source>
        <dbReference type="ARBA" id="ARBA00004141"/>
    </source>
</evidence>
<dbReference type="GO" id="GO:0005789">
    <property type="term" value="C:endoplasmic reticulum membrane"/>
    <property type="evidence" value="ECO:0007669"/>
    <property type="project" value="TreeGrafter"/>
</dbReference>
<evidence type="ECO:0000256" key="2">
    <source>
        <dbReference type="ARBA" id="ARBA00008803"/>
    </source>
</evidence>
<feature type="region of interest" description="Disordered" evidence="6">
    <location>
        <begin position="1"/>
        <end position="58"/>
    </location>
</feature>
<evidence type="ECO:0000313" key="9">
    <source>
        <dbReference type="Proteomes" id="UP000016088"/>
    </source>
</evidence>
<dbReference type="PANTHER" id="PTHR13317:SF4">
    <property type="entry name" value="TRANSMEMBRANE ANTERIOR POSTERIOR TRANSFORMATION PROTEIN 1 HOMOLOG"/>
    <property type="match status" value="1"/>
</dbReference>
<dbReference type="EMBL" id="KE503208">
    <property type="protein sequence ID" value="EPX71122.1"/>
    <property type="molecule type" value="Genomic_DNA"/>
</dbReference>
<dbReference type="GeneID" id="25030322"/>
<feature type="transmembrane region" description="Helical" evidence="7">
    <location>
        <begin position="576"/>
        <end position="599"/>
    </location>
</feature>
<dbReference type="Pfam" id="PF05346">
    <property type="entry name" value="DUF747"/>
    <property type="match status" value="1"/>
</dbReference>
<feature type="transmembrane region" description="Helical" evidence="7">
    <location>
        <begin position="324"/>
        <end position="346"/>
    </location>
</feature>
<reference evidence="8 9" key="1">
    <citation type="journal article" date="2011" name="Science">
        <title>Comparative functional genomics of the fission yeasts.</title>
        <authorList>
            <person name="Rhind N."/>
            <person name="Chen Z."/>
            <person name="Yassour M."/>
            <person name="Thompson D.A."/>
            <person name="Haas B.J."/>
            <person name="Habib N."/>
            <person name="Wapinski I."/>
            <person name="Roy S."/>
            <person name="Lin M.F."/>
            <person name="Heiman D.I."/>
            <person name="Young S.K."/>
            <person name="Furuya K."/>
            <person name="Guo Y."/>
            <person name="Pidoux A."/>
            <person name="Chen H.M."/>
            <person name="Robbertse B."/>
            <person name="Goldberg J.M."/>
            <person name="Aoki K."/>
            <person name="Bayne E.H."/>
            <person name="Berlin A.M."/>
            <person name="Desjardins C.A."/>
            <person name="Dobbs E."/>
            <person name="Dukaj L."/>
            <person name="Fan L."/>
            <person name="FitzGerald M.G."/>
            <person name="French C."/>
            <person name="Gujja S."/>
            <person name="Hansen K."/>
            <person name="Keifenheim D."/>
            <person name="Levin J.Z."/>
            <person name="Mosher R.A."/>
            <person name="Mueller C.A."/>
            <person name="Pfiffner J."/>
            <person name="Priest M."/>
            <person name="Russ C."/>
            <person name="Smialowska A."/>
            <person name="Swoboda P."/>
            <person name="Sykes S.M."/>
            <person name="Vaughn M."/>
            <person name="Vengrova S."/>
            <person name="Yoder R."/>
            <person name="Zeng Q."/>
            <person name="Allshire R."/>
            <person name="Baulcombe D."/>
            <person name="Birren B.W."/>
            <person name="Brown W."/>
            <person name="Ekwall K."/>
            <person name="Kellis M."/>
            <person name="Leatherwood J."/>
            <person name="Levin H."/>
            <person name="Margalit H."/>
            <person name="Martienssen R."/>
            <person name="Nieduszynski C.A."/>
            <person name="Spatafora J.W."/>
            <person name="Friedman N."/>
            <person name="Dalgaard J.Z."/>
            <person name="Baumann P."/>
            <person name="Niki H."/>
            <person name="Regev A."/>
            <person name="Nusbaum C."/>
        </authorList>
    </citation>
    <scope>NUCLEOTIDE SEQUENCE [LARGE SCALE GENOMIC DNA]</scope>
    <source>
        <strain evidence="9">yFS286</strain>
    </source>
</reference>
<dbReference type="PANTHER" id="PTHR13317">
    <property type="entry name" value="TRANSMEMBRANE ANTERIOR POSTERIOR TRANSFORMATION PROTEIN 1 HOMOLOG"/>
    <property type="match status" value="1"/>
</dbReference>
<keyword evidence="5 7" id="KW-0472">Membrane</keyword>
<feature type="region of interest" description="Disordered" evidence="6">
    <location>
        <begin position="80"/>
        <end position="123"/>
    </location>
</feature>
<dbReference type="VEuPathDB" id="FungiDB:SOCG_01340"/>
<protein>
    <submittedName>
        <fullName evidence="8">ER protein folding protein</fullName>
    </submittedName>
</protein>
<dbReference type="OMA" id="VMIYQMI"/>
<accession>S9PT44</accession>
<dbReference type="RefSeq" id="XP_013019749.1">
    <property type="nucleotide sequence ID" value="XM_013164295.1"/>
</dbReference>
<evidence type="ECO:0000256" key="7">
    <source>
        <dbReference type="SAM" id="Phobius"/>
    </source>
</evidence>
<dbReference type="AlphaFoldDB" id="S9PT44"/>
<evidence type="ECO:0000256" key="4">
    <source>
        <dbReference type="ARBA" id="ARBA00022989"/>
    </source>
</evidence>
<sequence length="669" mass="77278">MTETNNAAEPMDPPKEKGVNALSSKIYQRPKSQMFSNDPETYKGSHSPSRSLPSEKLKHQQEFVVTDKVKGVSVPPLLHKRSTSVGNLSSNSRLSSKNNFAPRQRTHSSFVPQDNEKSGYNQSQKMKEKLKSIPASRFQIARLRLRSFWDYVCLELTASDTVSANPIKQTMVKNFFATPLSIEKTLLYGWFVCVDSFLYVFTLLPVRIFLSILFLFQFISYNIFSFLFPRSKVTSMAFSRCRKIDLIKISLLLWTSILIRRLDVSRLYHVIRAQASIRFYVLYNVLEIADRLCGALGQDVLDCLFADYNLSFQFFDISGWLRFFYYYFISLAYMVLHTLVLLYQIVTLNVTVNSYSNAVLALLMSNQMVEIKGSVFKKFEKENLFQLTCSDVIERFQITVMAIVIFFRNLTEMYTTSSLDAPLITFDRLKTLMAPFFWVIGSELVVDWLKHAFIIKFNYVKPSIYGRFTDVLCHDYVAAGGRPTQTITGKSQHVARRMGLPVLPLVCVFIRTSMQTWSMFRSTHSMKQEIAKSMGVLLPTGDNYIYYLPKGQSQVYNIEKEPSWESIFLSWLQGKAGIAILFFILLMLKLILGMALLSFAQSRYRSMKVGEEDTEAWEKERKTNNFFRGHIEIDNPTKTYLNNSKDDLPVSKGQLLTLERYSMFSKRIW</sequence>
<dbReference type="OrthoDB" id="5376140at2759"/>
<dbReference type="InterPro" id="IPR008010">
    <property type="entry name" value="Tatp1"/>
</dbReference>
<dbReference type="eggNOG" id="KOG2490">
    <property type="taxonomic scope" value="Eukaryota"/>
</dbReference>
<evidence type="ECO:0000256" key="3">
    <source>
        <dbReference type="ARBA" id="ARBA00022692"/>
    </source>
</evidence>
<comment type="similarity">
    <text evidence="2">Belongs to the TAPT1 family.</text>
</comment>
<comment type="subcellular location">
    <subcellularLocation>
        <location evidence="1">Membrane</location>
        <topology evidence="1">Multi-pass membrane protein</topology>
    </subcellularLocation>
</comment>
<evidence type="ECO:0000256" key="6">
    <source>
        <dbReference type="SAM" id="MobiDB-lite"/>
    </source>
</evidence>
<evidence type="ECO:0000313" key="8">
    <source>
        <dbReference type="EMBL" id="EPX71122.1"/>
    </source>
</evidence>
<feature type="compositionally biased region" description="Polar residues" evidence="6">
    <location>
        <begin position="107"/>
        <end position="123"/>
    </location>
</feature>
<organism evidence="8 9">
    <name type="scientific">Schizosaccharomyces octosporus (strain yFS286)</name>
    <name type="common">Fission yeast</name>
    <name type="synonym">Octosporomyces octosporus</name>
    <dbReference type="NCBI Taxonomy" id="483514"/>
    <lineage>
        <taxon>Eukaryota</taxon>
        <taxon>Fungi</taxon>
        <taxon>Dikarya</taxon>
        <taxon>Ascomycota</taxon>
        <taxon>Taphrinomycotina</taxon>
        <taxon>Schizosaccharomycetes</taxon>
        <taxon>Schizosaccharomycetales</taxon>
        <taxon>Schizosaccharomycetaceae</taxon>
        <taxon>Schizosaccharomyces</taxon>
    </lineage>
</organism>
<keyword evidence="9" id="KW-1185">Reference proteome</keyword>
<evidence type="ECO:0000256" key="5">
    <source>
        <dbReference type="ARBA" id="ARBA00023136"/>
    </source>
</evidence>
<gene>
    <name evidence="8" type="ORF">SOCG_01340</name>
</gene>
<keyword evidence="4 7" id="KW-1133">Transmembrane helix</keyword>
<keyword evidence="3 7" id="KW-0812">Transmembrane</keyword>